<dbReference type="PANTHER" id="PTHR34289">
    <property type="entry name" value="PROTEIN, PUTATIVE (DUF819)-RELATED"/>
    <property type="match status" value="1"/>
</dbReference>
<name>A0ABV7E8P2_9SPHN</name>
<feature type="transmembrane region" description="Helical" evidence="1">
    <location>
        <begin position="65"/>
        <end position="82"/>
    </location>
</feature>
<accession>A0ABV7E8P2</accession>
<keyword evidence="3" id="KW-1185">Reference proteome</keyword>
<dbReference type="PANTHER" id="PTHR34289:SF8">
    <property type="entry name" value="DUF819 DOMAIN-CONTAINING PROTEIN"/>
    <property type="match status" value="1"/>
</dbReference>
<keyword evidence="1" id="KW-0472">Membrane</keyword>
<feature type="transmembrane region" description="Helical" evidence="1">
    <location>
        <begin position="6"/>
        <end position="28"/>
    </location>
</feature>
<comment type="caution">
    <text evidence="2">The sequence shown here is derived from an EMBL/GenBank/DDBJ whole genome shotgun (WGS) entry which is preliminary data.</text>
</comment>
<gene>
    <name evidence="2" type="ORF">ACFODU_11085</name>
</gene>
<feature type="transmembrane region" description="Helical" evidence="1">
    <location>
        <begin position="40"/>
        <end position="59"/>
    </location>
</feature>
<proteinExistence type="predicted"/>
<feature type="transmembrane region" description="Helical" evidence="1">
    <location>
        <begin position="245"/>
        <end position="263"/>
    </location>
</feature>
<keyword evidence="1" id="KW-1133">Transmembrane helix</keyword>
<reference evidence="3" key="1">
    <citation type="journal article" date="2019" name="Int. J. Syst. Evol. Microbiol.">
        <title>The Global Catalogue of Microorganisms (GCM) 10K type strain sequencing project: providing services to taxonomists for standard genome sequencing and annotation.</title>
        <authorList>
            <consortium name="The Broad Institute Genomics Platform"/>
            <consortium name="The Broad Institute Genome Sequencing Center for Infectious Disease"/>
            <person name="Wu L."/>
            <person name="Ma J."/>
        </authorList>
    </citation>
    <scope>NUCLEOTIDE SEQUENCE [LARGE SCALE GENOMIC DNA]</scope>
    <source>
        <strain evidence="3">KCTC 52607</strain>
    </source>
</reference>
<dbReference type="InterPro" id="IPR008537">
    <property type="entry name" value="DUF819"/>
</dbReference>
<keyword evidence="1" id="KW-0812">Transmembrane</keyword>
<evidence type="ECO:0000256" key="1">
    <source>
        <dbReference type="SAM" id="Phobius"/>
    </source>
</evidence>
<feature type="transmembrane region" description="Helical" evidence="1">
    <location>
        <begin position="358"/>
        <end position="381"/>
    </location>
</feature>
<dbReference type="Pfam" id="PF05684">
    <property type="entry name" value="DUF819"/>
    <property type="match status" value="1"/>
</dbReference>
<protein>
    <submittedName>
        <fullName evidence="2">DUF819 family protein</fullName>
    </submittedName>
</protein>
<feature type="transmembrane region" description="Helical" evidence="1">
    <location>
        <begin position="94"/>
        <end position="116"/>
    </location>
</feature>
<organism evidence="2 3">
    <name type="scientific">Alteraurantiacibacter palmitatis</name>
    <dbReference type="NCBI Taxonomy" id="2054628"/>
    <lineage>
        <taxon>Bacteria</taxon>
        <taxon>Pseudomonadati</taxon>
        <taxon>Pseudomonadota</taxon>
        <taxon>Alphaproteobacteria</taxon>
        <taxon>Sphingomonadales</taxon>
        <taxon>Erythrobacteraceae</taxon>
        <taxon>Alteraurantiacibacter</taxon>
    </lineage>
</organism>
<sequence>MANFGLPVEGIFPILWLLLGAIAISIALERSAYRKYLPGPIMVLIIPCTLANIGVLPAQSPVYDGISGIAIPVGVLLLLLKADIGEILRSSGKMLPPFLLAAVGVVLAIAIAGQFMQFENEGSLWALLSALFIGSVLNMVATAQAIQADETLVAAVLAANALLAPLYLAVLMLLMPSRLIGRLVGVAPGSSAGQFAAHGDTDAKARVKDGSRAPAPPLGALLALTYALGAFLAVDWIAAALGIQNYAILLVTLVAVAVPNLFPQIRSFLAGAREMGMIAMFLFIGAVSAQIDLGALGYSSLRVMLFSAMALAINLVFVVAIGRALKSDPHVLLLASLAGVGGPTSTAAVAAAQGREDLVTPGILCALLGVVVSTFVAVLLFQVLG</sequence>
<feature type="transmembrane region" description="Helical" evidence="1">
    <location>
        <begin position="218"/>
        <end position="239"/>
    </location>
</feature>
<dbReference type="RefSeq" id="WP_336926910.1">
    <property type="nucleotide sequence ID" value="NZ_JBANRO010000010.1"/>
</dbReference>
<dbReference type="Proteomes" id="UP001595456">
    <property type="component" value="Unassembled WGS sequence"/>
</dbReference>
<evidence type="ECO:0000313" key="2">
    <source>
        <dbReference type="EMBL" id="MFC3098335.1"/>
    </source>
</evidence>
<feature type="transmembrane region" description="Helical" evidence="1">
    <location>
        <begin position="332"/>
        <end position="352"/>
    </location>
</feature>
<feature type="transmembrane region" description="Helical" evidence="1">
    <location>
        <begin position="275"/>
        <end position="298"/>
    </location>
</feature>
<feature type="transmembrane region" description="Helical" evidence="1">
    <location>
        <begin position="304"/>
        <end position="325"/>
    </location>
</feature>
<dbReference type="EMBL" id="JBHRST010000018">
    <property type="protein sequence ID" value="MFC3098335.1"/>
    <property type="molecule type" value="Genomic_DNA"/>
</dbReference>
<feature type="transmembrane region" description="Helical" evidence="1">
    <location>
        <begin position="122"/>
        <end position="140"/>
    </location>
</feature>
<feature type="transmembrane region" description="Helical" evidence="1">
    <location>
        <begin position="152"/>
        <end position="173"/>
    </location>
</feature>
<evidence type="ECO:0000313" key="3">
    <source>
        <dbReference type="Proteomes" id="UP001595456"/>
    </source>
</evidence>